<dbReference type="AlphaFoldDB" id="A0A7R9AUW3"/>
<evidence type="ECO:0000313" key="1">
    <source>
        <dbReference type="EMBL" id="CAD7260881.1"/>
    </source>
</evidence>
<protein>
    <submittedName>
        <fullName evidence="1">Uncharacterized protein</fullName>
    </submittedName>
</protein>
<sequence length="215" mass="24087">MLTEEGCCCCFRLLNVKEGERKISLYSIHSNPLNSNEFCVSGRDNFIRVYDRRNVSSVAKKFCPQHLVRTVYALFTLKGGSLTSMDYTMTLSRKPHHSGIMQEESNQRKFIDVSEEEVIVNMCISADVDEEEAMVDMCIAADVDEEEAMVDMCIAADVDEEEAMVDMIIAADVDEEEAMVDMCIAADVDEEEAMEDMCVAADLDKEEGEVASKII</sequence>
<proteinExistence type="predicted"/>
<organism evidence="1">
    <name type="scientific">Timema shepardi</name>
    <name type="common">Walking stick</name>
    <dbReference type="NCBI Taxonomy" id="629360"/>
    <lineage>
        <taxon>Eukaryota</taxon>
        <taxon>Metazoa</taxon>
        <taxon>Ecdysozoa</taxon>
        <taxon>Arthropoda</taxon>
        <taxon>Hexapoda</taxon>
        <taxon>Insecta</taxon>
        <taxon>Pterygota</taxon>
        <taxon>Neoptera</taxon>
        <taxon>Polyneoptera</taxon>
        <taxon>Phasmatodea</taxon>
        <taxon>Timematodea</taxon>
        <taxon>Timematoidea</taxon>
        <taxon>Timematidae</taxon>
        <taxon>Timema</taxon>
    </lineage>
</organism>
<accession>A0A7R9AUW3</accession>
<name>A0A7R9AUW3_TIMSH</name>
<gene>
    <name evidence="1" type="ORF">TSIB3V08_LOCUS5040</name>
</gene>
<dbReference type="EMBL" id="OC001899">
    <property type="protein sequence ID" value="CAD7260881.1"/>
    <property type="molecule type" value="Genomic_DNA"/>
</dbReference>
<reference evidence="1" key="1">
    <citation type="submission" date="2020-11" db="EMBL/GenBank/DDBJ databases">
        <authorList>
            <person name="Tran Van P."/>
        </authorList>
    </citation>
    <scope>NUCLEOTIDE SEQUENCE</scope>
</reference>